<dbReference type="Proteomes" id="UP000305778">
    <property type="component" value="Unassembled WGS sequence"/>
</dbReference>
<name>A0A4U0RA73_9ACTN</name>
<evidence type="ECO:0000313" key="3">
    <source>
        <dbReference type="EMBL" id="TJZ92121.1"/>
    </source>
</evidence>
<proteinExistence type="predicted"/>
<comment type="caution">
    <text evidence="3">The sequence shown here is derived from an EMBL/GenBank/DDBJ whole genome shotgun (WGS) entry which is preliminary data.</text>
</comment>
<feature type="domain" description="N-acetyltransferase" evidence="2">
    <location>
        <begin position="144"/>
        <end position="301"/>
    </location>
</feature>
<dbReference type="AlphaFoldDB" id="A0A4U0RA73"/>
<dbReference type="RefSeq" id="WP_136731698.1">
    <property type="nucleotide sequence ID" value="NZ_SUMC01000288.1"/>
</dbReference>
<dbReference type="OrthoDB" id="3499143at2"/>
<protein>
    <submittedName>
        <fullName evidence="3">GNAT family N-acetyltransferase</fullName>
    </submittedName>
</protein>
<keyword evidence="3" id="KW-0808">Transferase</keyword>
<evidence type="ECO:0000259" key="2">
    <source>
        <dbReference type="PROSITE" id="PS51186"/>
    </source>
</evidence>
<dbReference type="Gene3D" id="3.40.630.30">
    <property type="match status" value="1"/>
</dbReference>
<dbReference type="GO" id="GO:0016747">
    <property type="term" value="F:acyltransferase activity, transferring groups other than amino-acyl groups"/>
    <property type="evidence" value="ECO:0007669"/>
    <property type="project" value="InterPro"/>
</dbReference>
<sequence length="309" mass="33405">MRKDKGTFSPRPASGSAVRPYHPKDEPVVRELINADRLPGQPCCTRDMLADATRGPSRLAGWVAPAQPCISVLADAQDRPHGVIVFLAWPDVPVGLICWLHAREDPAALRALLRHALAVLAGCPLVEAFVGAPPDPLGPGGLSRTCRAATHDALLETGFTGRRQGCYLHRPLPVEGLPAKLVADVFPCEFPPGYRLIIREADEPVAETLVGVGPGHTATVWWIETLTARRRRGLAQQLLSQALALLAEQGATEVALVVNDLPETVPDSQAAPQLFNSFGFAFIDQLWTYEQRRPSPARTAGSARTSRRP</sequence>
<gene>
    <name evidence="3" type="ORF">FCI23_55210</name>
</gene>
<organism evidence="3 4">
    <name type="scientific">Actinacidiphila oryziradicis</name>
    <dbReference type="NCBI Taxonomy" id="2571141"/>
    <lineage>
        <taxon>Bacteria</taxon>
        <taxon>Bacillati</taxon>
        <taxon>Actinomycetota</taxon>
        <taxon>Actinomycetes</taxon>
        <taxon>Kitasatosporales</taxon>
        <taxon>Streptomycetaceae</taxon>
        <taxon>Actinacidiphila</taxon>
    </lineage>
</organism>
<evidence type="ECO:0000256" key="1">
    <source>
        <dbReference type="SAM" id="MobiDB-lite"/>
    </source>
</evidence>
<feature type="region of interest" description="Disordered" evidence="1">
    <location>
        <begin position="1"/>
        <end position="22"/>
    </location>
</feature>
<dbReference type="PROSITE" id="PS51186">
    <property type="entry name" value="GNAT"/>
    <property type="match status" value="1"/>
</dbReference>
<accession>A0A4U0RA73</accession>
<evidence type="ECO:0000313" key="4">
    <source>
        <dbReference type="Proteomes" id="UP000305778"/>
    </source>
</evidence>
<reference evidence="3 4" key="1">
    <citation type="submission" date="2019-04" db="EMBL/GenBank/DDBJ databases">
        <title>Streptomyces oryziradicis sp. nov., a novel actinomycete isolated from rhizosphere soil of rice (Oryza sativa L.).</title>
        <authorList>
            <person name="Li C."/>
        </authorList>
    </citation>
    <scope>NUCLEOTIDE SEQUENCE [LARGE SCALE GENOMIC DNA]</scope>
    <source>
        <strain evidence="3 4">NEAU-C40</strain>
    </source>
</reference>
<dbReference type="Pfam" id="PF00583">
    <property type="entry name" value="Acetyltransf_1"/>
    <property type="match status" value="1"/>
</dbReference>
<dbReference type="SUPFAM" id="SSF55729">
    <property type="entry name" value="Acyl-CoA N-acyltransferases (Nat)"/>
    <property type="match status" value="1"/>
</dbReference>
<dbReference type="EMBL" id="SUMC01000288">
    <property type="protein sequence ID" value="TJZ92121.1"/>
    <property type="molecule type" value="Genomic_DNA"/>
</dbReference>
<dbReference type="InterPro" id="IPR016181">
    <property type="entry name" value="Acyl_CoA_acyltransferase"/>
</dbReference>
<dbReference type="InterPro" id="IPR000182">
    <property type="entry name" value="GNAT_dom"/>
</dbReference>
<keyword evidence="4" id="KW-1185">Reference proteome</keyword>